<dbReference type="InterPro" id="IPR004636">
    <property type="entry name" value="AcOrn/SuccOrn_fam"/>
</dbReference>
<dbReference type="InterPro" id="IPR049704">
    <property type="entry name" value="Aminotrans_3_PPA_site"/>
</dbReference>
<keyword evidence="3" id="KW-0028">Amino-acid biosynthesis</keyword>
<proteinExistence type="inferred from homology"/>
<dbReference type="RefSeq" id="WP_326926403.1">
    <property type="nucleotide sequence ID" value="NZ_CP123443.1"/>
</dbReference>
<evidence type="ECO:0000256" key="5">
    <source>
        <dbReference type="ARBA" id="ARBA00022898"/>
    </source>
</evidence>
<comment type="cofactor">
    <cofactor evidence="1">
        <name>pyridoxal 5'-phosphate</name>
        <dbReference type="ChEBI" id="CHEBI:597326"/>
    </cofactor>
</comment>
<dbReference type="CDD" id="cd00610">
    <property type="entry name" value="OAT_like"/>
    <property type="match status" value="1"/>
</dbReference>
<dbReference type="InterPro" id="IPR015424">
    <property type="entry name" value="PyrdxlP-dep_Trfase"/>
</dbReference>
<dbReference type="Pfam" id="PF00202">
    <property type="entry name" value="Aminotran_3"/>
    <property type="match status" value="1"/>
</dbReference>
<dbReference type="InterPro" id="IPR050103">
    <property type="entry name" value="Class-III_PLP-dep_AT"/>
</dbReference>
<dbReference type="InterPro" id="IPR015421">
    <property type="entry name" value="PyrdxlP-dep_Trfase_major"/>
</dbReference>
<dbReference type="NCBIfam" id="NF002325">
    <property type="entry name" value="PRK01278.1"/>
    <property type="match status" value="1"/>
</dbReference>
<dbReference type="InterPro" id="IPR015422">
    <property type="entry name" value="PyrdxlP-dep_Trfase_small"/>
</dbReference>
<dbReference type="NCBIfam" id="TIGR00707">
    <property type="entry name" value="argD"/>
    <property type="match status" value="1"/>
</dbReference>
<keyword evidence="2" id="KW-0032">Aminotransferase</keyword>
<evidence type="ECO:0000256" key="4">
    <source>
        <dbReference type="ARBA" id="ARBA00022679"/>
    </source>
</evidence>
<dbReference type="PIRSF" id="PIRSF000521">
    <property type="entry name" value="Transaminase_4ab_Lys_Orn"/>
    <property type="match status" value="1"/>
</dbReference>
<dbReference type="SUPFAM" id="SSF53383">
    <property type="entry name" value="PLP-dependent transferases"/>
    <property type="match status" value="1"/>
</dbReference>
<evidence type="ECO:0000256" key="3">
    <source>
        <dbReference type="ARBA" id="ARBA00022605"/>
    </source>
</evidence>
<gene>
    <name evidence="8" type="ORF">P0082_07015</name>
</gene>
<keyword evidence="5 7" id="KW-0663">Pyridoxal phosphate</keyword>
<name>A0ABY8ME20_9SPIO</name>
<dbReference type="Proteomes" id="UP001228690">
    <property type="component" value="Chromosome"/>
</dbReference>
<comment type="pathway">
    <text evidence="6">Amino-acid biosynthesis.</text>
</comment>
<evidence type="ECO:0000313" key="9">
    <source>
        <dbReference type="Proteomes" id="UP001228690"/>
    </source>
</evidence>
<dbReference type="Gene3D" id="3.90.1150.10">
    <property type="entry name" value="Aspartate Aminotransferase, domain 1"/>
    <property type="match status" value="1"/>
</dbReference>
<dbReference type="Gene3D" id="3.40.640.10">
    <property type="entry name" value="Type I PLP-dependent aspartate aminotransferase-like (Major domain)"/>
    <property type="match status" value="1"/>
</dbReference>
<evidence type="ECO:0000256" key="6">
    <source>
        <dbReference type="ARBA" id="ARBA00029440"/>
    </source>
</evidence>
<dbReference type="PANTHER" id="PTHR11986:SF79">
    <property type="entry name" value="ACETYLORNITHINE AMINOTRANSFERASE, MITOCHONDRIAL"/>
    <property type="match status" value="1"/>
</dbReference>
<dbReference type="PANTHER" id="PTHR11986">
    <property type="entry name" value="AMINOTRANSFERASE CLASS III"/>
    <property type="match status" value="1"/>
</dbReference>
<accession>A0ABY8ME20</accession>
<dbReference type="PROSITE" id="PS00600">
    <property type="entry name" value="AA_TRANSFER_CLASS_3"/>
    <property type="match status" value="1"/>
</dbReference>
<sequence length="389" mass="42045">MPASPFSLFPNYGYPDHPAFPFAVSHAEGSWLYSENGDKYLDLFAGIAVNNLGHRHPAVQAAVADQLQKVWHTSNYFLSPTVIQLAQTLTKASGHCTRAFLCNSGVEANEAAFKLARKFTGKKKILAFHNSFHGRSHTTLSATGQPRIRQGFFPLGEEYYIHGHINDNSALELIDESLAAIVIEPIQGDGGLYPAEPDFLRALALMCRESGVLLIVDEIQTGMGRTGQLFAYQNFGVEPDIISLAKGLGNGLPIGAILAREELAETFNYGSHGTTFGGNLLAVRAAAAVLEVIQQPGFLAEVQEKGLWLLNELKTKLAGNPKVKELRGLGLMQGVALHEPVAPYLERLCREHNVACIGAGPDVLRLVPALTISRAELEMAVQAIVAVLS</sequence>
<dbReference type="InterPro" id="IPR005814">
    <property type="entry name" value="Aminotrans_3"/>
</dbReference>
<dbReference type="EMBL" id="CP123443">
    <property type="protein sequence ID" value="WGK68232.1"/>
    <property type="molecule type" value="Genomic_DNA"/>
</dbReference>
<evidence type="ECO:0000256" key="2">
    <source>
        <dbReference type="ARBA" id="ARBA00022576"/>
    </source>
</evidence>
<keyword evidence="4" id="KW-0808">Transferase</keyword>
<organism evidence="8 9">
    <name type="scientific">Candidatus Haliotispira prima</name>
    <dbReference type="NCBI Taxonomy" id="3034016"/>
    <lineage>
        <taxon>Bacteria</taxon>
        <taxon>Pseudomonadati</taxon>
        <taxon>Spirochaetota</taxon>
        <taxon>Spirochaetia</taxon>
        <taxon>Spirochaetales</taxon>
        <taxon>Spirochaetaceae</taxon>
        <taxon>Candidatus Haliotispira</taxon>
    </lineage>
</organism>
<comment type="similarity">
    <text evidence="7">Belongs to the class-III pyridoxal-phosphate-dependent aminotransferase family.</text>
</comment>
<protein>
    <submittedName>
        <fullName evidence="8">Acetylornithine/succinylornithine family transaminase</fullName>
    </submittedName>
</protein>
<keyword evidence="9" id="KW-1185">Reference proteome</keyword>
<reference evidence="8 9" key="1">
    <citation type="submission" date="2023-04" db="EMBL/GenBank/DDBJ databases">
        <title>Spirochaete genome identified in red abalone sample constitutes a novel genus.</title>
        <authorList>
            <person name="Sharma S.P."/>
            <person name="Purcell C.M."/>
            <person name="Hyde J.R."/>
            <person name="Severin A.J."/>
        </authorList>
    </citation>
    <scope>NUCLEOTIDE SEQUENCE [LARGE SCALE GENOMIC DNA]</scope>
    <source>
        <strain evidence="8 9">SP-2023</strain>
    </source>
</reference>
<evidence type="ECO:0000313" key="8">
    <source>
        <dbReference type="EMBL" id="WGK68232.1"/>
    </source>
</evidence>
<evidence type="ECO:0000256" key="1">
    <source>
        <dbReference type="ARBA" id="ARBA00001933"/>
    </source>
</evidence>
<evidence type="ECO:0000256" key="7">
    <source>
        <dbReference type="RuleBase" id="RU003560"/>
    </source>
</evidence>